<name>A0A368KCX5_9GAMM</name>
<evidence type="ECO:0000256" key="2">
    <source>
        <dbReference type="ARBA" id="ARBA00010942"/>
    </source>
</evidence>
<dbReference type="PANTHER" id="PTHR32063">
    <property type="match status" value="1"/>
</dbReference>
<dbReference type="Gene3D" id="3.30.70.1320">
    <property type="entry name" value="Multidrug efflux transporter AcrB pore domain like"/>
    <property type="match status" value="1"/>
</dbReference>
<feature type="transmembrane region" description="Helical" evidence="8">
    <location>
        <begin position="373"/>
        <end position="391"/>
    </location>
</feature>
<feature type="transmembrane region" description="Helical" evidence="8">
    <location>
        <begin position="352"/>
        <end position="368"/>
    </location>
</feature>
<sequence>MSDQLPPMPPRAASLMNRIVGASLAQRFLIALLVLVLIGAGVHALHRLPVDAYPDLSPPSVQLVTQWPGHTAEEVERLITVPAERGMTGIPKTDNVRSISLYGLSVVTLTFDIGTDNYFARQQVFNRLGDLSLPDGVKPSVSPLSSPSGLIYRYVLQSSDRSPMELKTFEDWVVEPQYRTVAGVADDSGFGGGSMQYQVLLDPAKIAGVGLSAQQVKAALAANNGNAGGGFYSQGGQFYYVRGVGRLQTLEDIGNAVLAVHDGSPVLVKDVGRVVIGIAPRLGQFGFEKQDDAVEGVISLRTGEKTQDVLKRVEAKTQELNEQILPKDIKVHPFYDRSDLVAVTTQVVRDNLLRGMLLVVVVLIFFLYDVRAGVIVAVTIPLSLLVAFIGLDLQGASANLLSIGAVDFGILVDAGVVMVENIYRQLADREGTKFNVIEVIRDAAAEVDRPLFYAVAVIVVSFLPIYVLSGPSGILFKPMADTMVFALIGSLVVTLTLLPVLCSWFMRKGVRERRNRAFEAIKAVYIKGLDFCLARVWATTLASAALLGLALLLIPRIGAEFMPHLDEGALWVRATMPYTISFDESAKIAPQIRDILRSFPQVTTVASELGRPDDGTDSTGFFNVEFYVGLKPYAQWKGAYHDKAELIAAINRKLQVFPGITFNYTQPAEDAVDEAETGLKSALAVKVFGADLDTLQLKGKAIKHVLEQVRGIRDVTLVQELGQPSLAITINRAAIARYGLNVDDINGLIQTAIGGDVATQVIQGEKQFDLVVRLDRPYRDNPEEIGNILVATPGGQQLPLKEFADIRVTTGASFIYRQNNSRYIGVQFSVEGRDLAGAVEDAIGQVHAKVKLPSGYRLDWGGEYKEYTASRAQLNLVVPLTVGLIFLLLFTLYSNLKFPFITVVGVVLSAPAGGIIALWLTGTPFSVSSGIGFLALFGVSVQTAVVYISYVNELRRNGVAVAEAVREGAILRLRPIMMTALVAALGLLPAALATGVGTDTQRPFALVIVSGLFTRLLISIFLMPALYAIVARPDDRLEV</sequence>
<dbReference type="Pfam" id="PF00873">
    <property type="entry name" value="ACR_tran"/>
    <property type="match status" value="1"/>
</dbReference>
<accession>A0A368KCX5</accession>
<dbReference type="Gene3D" id="3.30.2090.10">
    <property type="entry name" value="Multidrug efflux transporter AcrB TolC docking domain, DN and DC subdomains"/>
    <property type="match status" value="2"/>
</dbReference>
<evidence type="ECO:0000256" key="1">
    <source>
        <dbReference type="ARBA" id="ARBA00004651"/>
    </source>
</evidence>
<dbReference type="SUPFAM" id="SSF82693">
    <property type="entry name" value="Multidrug efflux transporter AcrB pore domain, PN1, PN2, PC1 and PC2 subdomains"/>
    <property type="match status" value="3"/>
</dbReference>
<feature type="transmembrane region" description="Helical" evidence="8">
    <location>
        <begin position="482"/>
        <end position="506"/>
    </location>
</feature>
<dbReference type="SUPFAM" id="SSF82866">
    <property type="entry name" value="Multidrug efflux transporter AcrB transmembrane domain"/>
    <property type="match status" value="2"/>
</dbReference>
<dbReference type="InterPro" id="IPR001036">
    <property type="entry name" value="Acrflvin-R"/>
</dbReference>
<dbReference type="GO" id="GO:0005886">
    <property type="term" value="C:plasma membrane"/>
    <property type="evidence" value="ECO:0007669"/>
    <property type="project" value="UniProtKB-SubCell"/>
</dbReference>
<dbReference type="GO" id="GO:0042910">
    <property type="term" value="F:xenobiotic transmembrane transporter activity"/>
    <property type="evidence" value="ECO:0007669"/>
    <property type="project" value="TreeGrafter"/>
</dbReference>
<dbReference type="Gene3D" id="3.30.70.1430">
    <property type="entry name" value="Multidrug efflux transporter AcrB pore domain"/>
    <property type="match status" value="2"/>
</dbReference>
<dbReference type="Gene3D" id="1.20.1640.10">
    <property type="entry name" value="Multidrug efflux transporter AcrB transmembrane domain"/>
    <property type="match status" value="2"/>
</dbReference>
<evidence type="ECO:0000256" key="5">
    <source>
        <dbReference type="ARBA" id="ARBA00022692"/>
    </source>
</evidence>
<dbReference type="GO" id="GO:0008324">
    <property type="term" value="F:monoatomic cation transmembrane transporter activity"/>
    <property type="evidence" value="ECO:0007669"/>
    <property type="project" value="InterPro"/>
</dbReference>
<organism evidence="9 10">
    <name type="scientific">Rhodanobacter denitrificans</name>
    <dbReference type="NCBI Taxonomy" id="666685"/>
    <lineage>
        <taxon>Bacteria</taxon>
        <taxon>Pseudomonadati</taxon>
        <taxon>Pseudomonadota</taxon>
        <taxon>Gammaproteobacteria</taxon>
        <taxon>Lysobacterales</taxon>
        <taxon>Rhodanobacteraceae</taxon>
        <taxon>Rhodanobacter</taxon>
    </lineage>
</organism>
<keyword evidence="5 8" id="KW-0812">Transmembrane</keyword>
<feature type="transmembrane region" description="Helical" evidence="8">
    <location>
        <begin position="532"/>
        <end position="554"/>
    </location>
</feature>
<gene>
    <name evidence="9" type="ORF">DEO45_11025</name>
</gene>
<reference evidence="9 10" key="1">
    <citation type="submission" date="2018-05" db="EMBL/GenBank/DDBJ databases">
        <title>Draft genome sequence of Rhodanobacter denitrificans Yn1 isolated from gold copper mine.</title>
        <authorList>
            <person name="Yang N."/>
            <person name="Mazhar H.S."/>
            <person name="Rensing C."/>
        </authorList>
    </citation>
    <scope>NUCLEOTIDE SEQUENCE [LARGE SCALE GENOMIC DNA]</scope>
    <source>
        <strain evidence="9 10">Yn1</strain>
    </source>
</reference>
<feature type="transmembrane region" description="Helical" evidence="8">
    <location>
        <begin position="1004"/>
        <end position="1030"/>
    </location>
</feature>
<evidence type="ECO:0000256" key="3">
    <source>
        <dbReference type="ARBA" id="ARBA00022448"/>
    </source>
</evidence>
<feature type="transmembrane region" description="Helical" evidence="8">
    <location>
        <begin position="874"/>
        <end position="893"/>
    </location>
</feature>
<dbReference type="Gene3D" id="3.30.70.1440">
    <property type="entry name" value="Multidrug efflux transporter AcrB pore domain"/>
    <property type="match status" value="1"/>
</dbReference>
<dbReference type="EMBL" id="QFWQ01000006">
    <property type="protein sequence ID" value="RCS29677.1"/>
    <property type="molecule type" value="Genomic_DNA"/>
</dbReference>
<evidence type="ECO:0000256" key="4">
    <source>
        <dbReference type="ARBA" id="ARBA00022475"/>
    </source>
</evidence>
<keyword evidence="7 8" id="KW-0472">Membrane</keyword>
<keyword evidence="10" id="KW-1185">Reference proteome</keyword>
<dbReference type="PRINTS" id="PR00702">
    <property type="entry name" value="ACRIFLAVINRP"/>
</dbReference>
<feature type="transmembrane region" description="Helical" evidence="8">
    <location>
        <begin position="971"/>
        <end position="992"/>
    </location>
</feature>
<proteinExistence type="inferred from homology"/>
<feature type="transmembrane region" description="Helical" evidence="8">
    <location>
        <begin position="451"/>
        <end position="476"/>
    </location>
</feature>
<keyword evidence="3" id="KW-0813">Transport</keyword>
<evidence type="ECO:0000256" key="8">
    <source>
        <dbReference type="SAM" id="Phobius"/>
    </source>
</evidence>
<comment type="similarity">
    <text evidence="2">Belongs to the resistance-nodulation-cell division (RND) (TC 2.A.6) family.</text>
</comment>
<protein>
    <submittedName>
        <fullName evidence="9">AcrB/AcrD/AcrF family protein</fullName>
    </submittedName>
</protein>
<comment type="subcellular location">
    <subcellularLocation>
        <location evidence="1">Cell membrane</location>
        <topology evidence="1">Multi-pass membrane protein</topology>
    </subcellularLocation>
</comment>
<feature type="transmembrane region" description="Helical" evidence="8">
    <location>
        <begin position="900"/>
        <end position="921"/>
    </location>
</feature>
<dbReference type="NCBIfam" id="TIGR00914">
    <property type="entry name" value="2A0601"/>
    <property type="match status" value="1"/>
</dbReference>
<dbReference type="InterPro" id="IPR027463">
    <property type="entry name" value="AcrB_DN_DC_subdom"/>
</dbReference>
<evidence type="ECO:0000313" key="10">
    <source>
        <dbReference type="Proteomes" id="UP000252387"/>
    </source>
</evidence>
<dbReference type="PANTHER" id="PTHR32063:SF12">
    <property type="entry name" value="CATION EFFLUX SYSTEM PROTEIN"/>
    <property type="match status" value="1"/>
</dbReference>
<dbReference type="AlphaFoldDB" id="A0A368KCX5"/>
<evidence type="ECO:0000256" key="7">
    <source>
        <dbReference type="ARBA" id="ARBA00023136"/>
    </source>
</evidence>
<comment type="caution">
    <text evidence="9">The sequence shown here is derived from an EMBL/GenBank/DDBJ whole genome shotgun (WGS) entry which is preliminary data.</text>
</comment>
<dbReference type="RefSeq" id="WP_114343482.1">
    <property type="nucleotide sequence ID" value="NZ_QFWQ01000006.1"/>
</dbReference>
<keyword evidence="6 8" id="KW-1133">Transmembrane helix</keyword>
<feature type="transmembrane region" description="Helical" evidence="8">
    <location>
        <begin position="927"/>
        <end position="950"/>
    </location>
</feature>
<keyword evidence="4" id="KW-1003">Cell membrane</keyword>
<dbReference type="InterPro" id="IPR004763">
    <property type="entry name" value="CusA-like"/>
</dbReference>
<dbReference type="Proteomes" id="UP000252387">
    <property type="component" value="Unassembled WGS sequence"/>
</dbReference>
<evidence type="ECO:0000256" key="6">
    <source>
        <dbReference type="ARBA" id="ARBA00022989"/>
    </source>
</evidence>
<dbReference type="SUPFAM" id="SSF82714">
    <property type="entry name" value="Multidrug efflux transporter AcrB TolC docking domain, DN and DC subdomains"/>
    <property type="match status" value="2"/>
</dbReference>
<evidence type="ECO:0000313" key="9">
    <source>
        <dbReference type="EMBL" id="RCS29677.1"/>
    </source>
</evidence>